<proteinExistence type="predicted"/>
<evidence type="ECO:0000313" key="1">
    <source>
        <dbReference type="EMBL" id="AZQ70218.1"/>
    </source>
</evidence>
<gene>
    <name evidence="1" type="ORF">EKH77_02405</name>
</gene>
<protein>
    <submittedName>
        <fullName evidence="1">Uncharacterized protein</fullName>
    </submittedName>
</protein>
<keyword evidence="2" id="KW-1185">Reference proteome</keyword>
<accession>A0A3S9PD46</accession>
<evidence type="ECO:0000313" key="2">
    <source>
        <dbReference type="Proteomes" id="UP000267900"/>
    </source>
</evidence>
<name>A0A3S9PD46_STRLT</name>
<dbReference type="EMBL" id="CP034587">
    <property type="protein sequence ID" value="AZQ70218.1"/>
    <property type="molecule type" value="Genomic_DNA"/>
</dbReference>
<dbReference type="AlphaFoldDB" id="A0A3S9PD46"/>
<dbReference type="OrthoDB" id="9944989at2"/>
<organism evidence="1 2">
    <name type="scientific">Streptomyces luteoverticillatus</name>
    <name type="common">Streptoverticillium luteoverticillatus</name>
    <dbReference type="NCBI Taxonomy" id="66425"/>
    <lineage>
        <taxon>Bacteria</taxon>
        <taxon>Bacillati</taxon>
        <taxon>Actinomycetota</taxon>
        <taxon>Actinomycetes</taxon>
        <taxon>Kitasatosporales</taxon>
        <taxon>Streptomycetaceae</taxon>
        <taxon>Streptomyces</taxon>
    </lineage>
</organism>
<dbReference type="Proteomes" id="UP000267900">
    <property type="component" value="Chromosome"/>
</dbReference>
<dbReference type="RefSeq" id="WP_126912783.1">
    <property type="nucleotide sequence ID" value="NZ_CP034587.1"/>
</dbReference>
<sequence length="145" mass="15200">MSHVAGTVLATRLEAAMDWQRHRRLNRPDRRRRPAAVALAAAAALAASLVGVCSGPATAAVVPASSLCPTGNLCLTGAGIGIPEPLPIRECKVADFTPYFEVSVVENNTDHSARIVYRGGSLILMPRTGIDSRPPLEITSAGTLC</sequence>
<reference evidence="1 2" key="1">
    <citation type="submission" date="2018-12" db="EMBL/GenBank/DDBJ databases">
        <title>The whole draft genome of Streptomyce luteoverticillatus CGMCC 15060.</title>
        <authorList>
            <person name="Feng Z."/>
            <person name="Chen G."/>
            <person name="Zhang J."/>
            <person name="Zhu H."/>
            <person name="Yu X."/>
            <person name="Zhang W."/>
            <person name="Zhang X."/>
        </authorList>
    </citation>
    <scope>NUCLEOTIDE SEQUENCE [LARGE SCALE GENOMIC DNA]</scope>
    <source>
        <strain evidence="1 2">CGMCC 15060</strain>
    </source>
</reference>